<dbReference type="AlphaFoldDB" id="A0A328A9C9"/>
<feature type="region of interest" description="Disordered" evidence="1">
    <location>
        <begin position="101"/>
        <end position="156"/>
    </location>
</feature>
<feature type="domain" description="DUF7662" evidence="3">
    <location>
        <begin position="4"/>
        <end position="78"/>
    </location>
</feature>
<accession>A0A328A9C9</accession>
<organism evidence="4 5">
    <name type="scientific">Phenylobacterium deserti</name>
    <dbReference type="NCBI Taxonomy" id="1914756"/>
    <lineage>
        <taxon>Bacteria</taxon>
        <taxon>Pseudomonadati</taxon>
        <taxon>Pseudomonadota</taxon>
        <taxon>Alphaproteobacteria</taxon>
        <taxon>Caulobacterales</taxon>
        <taxon>Caulobacteraceae</taxon>
        <taxon>Phenylobacterium</taxon>
    </lineage>
</organism>
<keyword evidence="2" id="KW-1133">Transmembrane helix</keyword>
<feature type="transmembrane region" description="Helical" evidence="2">
    <location>
        <begin position="179"/>
        <end position="199"/>
    </location>
</feature>
<dbReference type="Pfam" id="PF24698">
    <property type="entry name" value="DUF7662"/>
    <property type="match status" value="1"/>
</dbReference>
<keyword evidence="2" id="KW-0812">Transmembrane</keyword>
<protein>
    <recommendedName>
        <fullName evidence="3">DUF7662 domain-containing protein</fullName>
    </recommendedName>
</protein>
<evidence type="ECO:0000313" key="4">
    <source>
        <dbReference type="EMBL" id="RAK51262.1"/>
    </source>
</evidence>
<evidence type="ECO:0000259" key="3">
    <source>
        <dbReference type="Pfam" id="PF24698"/>
    </source>
</evidence>
<dbReference type="Proteomes" id="UP000249725">
    <property type="component" value="Unassembled WGS sequence"/>
</dbReference>
<gene>
    <name evidence="4" type="ORF">DJ018_15045</name>
</gene>
<evidence type="ECO:0000313" key="5">
    <source>
        <dbReference type="Proteomes" id="UP000249725"/>
    </source>
</evidence>
<reference evidence="5" key="1">
    <citation type="submission" date="2018-05" db="EMBL/GenBank/DDBJ databases">
        <authorList>
            <person name="Li X."/>
        </authorList>
    </citation>
    <scope>NUCLEOTIDE SEQUENCE [LARGE SCALE GENOMIC DNA]</scope>
    <source>
        <strain evidence="5">YIM 73061</strain>
    </source>
</reference>
<dbReference type="RefSeq" id="WP_111515797.1">
    <property type="nucleotide sequence ID" value="NZ_QFYR01000004.1"/>
</dbReference>
<dbReference type="EMBL" id="QFYR01000004">
    <property type="protein sequence ID" value="RAK51262.1"/>
    <property type="molecule type" value="Genomic_DNA"/>
</dbReference>
<evidence type="ECO:0000256" key="1">
    <source>
        <dbReference type="SAM" id="MobiDB-lite"/>
    </source>
</evidence>
<feature type="compositionally biased region" description="Polar residues" evidence="1">
    <location>
        <begin position="146"/>
        <end position="156"/>
    </location>
</feature>
<dbReference type="OrthoDB" id="3480230at2"/>
<keyword evidence="2" id="KW-0472">Membrane</keyword>
<comment type="caution">
    <text evidence="4">The sequence shown here is derived from an EMBL/GenBank/DDBJ whole genome shotgun (WGS) entry which is preliminary data.</text>
</comment>
<evidence type="ECO:0000256" key="2">
    <source>
        <dbReference type="SAM" id="Phobius"/>
    </source>
</evidence>
<sequence>MSKYEPLSEQLRGHSADEWRANFSDLEQVLGFPLPKGARTGRKWWVNDPEKSHSRAWAAHGWEVGDIDPQAETVIFRRSAASAAVIQQVAELEPLAEGAQVQAPEVAPKPAPPAAMESAGAQPTVEEPAAPKPEEGAGGVPMPEAQTPQPAVSTEVQPALMKEAAEDASRQMHNTRMKGVGALVAGGAAIVGALGAFAFRTLRRK</sequence>
<proteinExistence type="predicted"/>
<name>A0A328A9C9_9CAUL</name>
<keyword evidence="5" id="KW-1185">Reference proteome</keyword>
<dbReference type="InterPro" id="IPR056079">
    <property type="entry name" value="DUF7662"/>
</dbReference>